<evidence type="ECO:0000256" key="2">
    <source>
        <dbReference type="ARBA" id="ARBA00023125"/>
    </source>
</evidence>
<dbReference type="Gene3D" id="3.40.50.2300">
    <property type="match status" value="2"/>
</dbReference>
<keyword evidence="2" id="KW-0238">DNA-binding</keyword>
<name>K7A657_9ALTE</name>
<dbReference type="Pfam" id="PF00356">
    <property type="entry name" value="LacI"/>
    <property type="match status" value="1"/>
</dbReference>
<reference evidence="6" key="1">
    <citation type="journal article" date="2014" name="Environ. Microbiol.">
        <title>Comparative genomics of the marine bacterial genus Glaciecola reveals the high degree of genomic diversity and genomic characteristic for cold adaptation.</title>
        <authorList>
            <person name="Qin Q.L."/>
            <person name="Xie B.B."/>
            <person name="Yu Y."/>
            <person name="Shu Y.L."/>
            <person name="Rong J.C."/>
            <person name="Zhang Y.J."/>
            <person name="Zhao D.L."/>
            <person name="Chen X.L."/>
            <person name="Zhang X.Y."/>
            <person name="Chen B."/>
            <person name="Zhou B.C."/>
            <person name="Zhang Y.Z."/>
        </authorList>
    </citation>
    <scope>NUCLEOTIDE SEQUENCE [LARGE SCALE GENOMIC DNA]</scope>
    <source>
        <strain evidence="6">LMG 21857</strain>
    </source>
</reference>
<evidence type="ECO:0000256" key="3">
    <source>
        <dbReference type="ARBA" id="ARBA00023163"/>
    </source>
</evidence>
<dbReference type="SUPFAM" id="SSF53822">
    <property type="entry name" value="Periplasmic binding protein-like I"/>
    <property type="match status" value="1"/>
</dbReference>
<dbReference type="Pfam" id="PF13377">
    <property type="entry name" value="Peripla_BP_3"/>
    <property type="match status" value="1"/>
</dbReference>
<proteinExistence type="predicted"/>
<sequence length="337" mass="38146">MIKVKLIDVAKLASVSKSTVSQYLNGRFDYMSKETQVRIRAAIKELDYVPNPIARNLKADKTKTIGVIVRDITGFDTSHTIRGVDDYCKTSDYNALIYNTDFDPEIEAKSLEALYQLRVDGIIIASSGKNNKLISEYINKGMPIVHFQLEHDGSEKNLILSDYRQAAFDATEYLIQLGHKKICFVTQDFKNVKSRNERYLGYAAALEQHAIPLDPQLIQYWQRETGFEHSPKNIIESSAAPTAFFSQHLAITTELLTHLNQENITIPDDISLIGFDDIPMAEFFKVPITVVKQEPYIIGKEATKLLLENINDKNRHSQKIMISCSITQRQSCAPPKG</sequence>
<dbReference type="InterPro" id="IPR000843">
    <property type="entry name" value="HTH_LacI"/>
</dbReference>
<evidence type="ECO:0000259" key="4">
    <source>
        <dbReference type="PROSITE" id="PS50932"/>
    </source>
</evidence>
<dbReference type="SUPFAM" id="SSF47413">
    <property type="entry name" value="lambda repressor-like DNA-binding domains"/>
    <property type="match status" value="1"/>
</dbReference>
<dbReference type="PANTHER" id="PTHR30146:SF109">
    <property type="entry name" value="HTH-TYPE TRANSCRIPTIONAL REGULATOR GALS"/>
    <property type="match status" value="1"/>
</dbReference>
<accession>K7A657</accession>
<dbReference type="CDD" id="cd01392">
    <property type="entry name" value="HTH_LacI"/>
    <property type="match status" value="1"/>
</dbReference>
<dbReference type="AlphaFoldDB" id="K7A657"/>
<dbReference type="InterPro" id="IPR046335">
    <property type="entry name" value="LacI/GalR-like_sensor"/>
</dbReference>
<organism evidence="5 6">
    <name type="scientific">Paraglaciecola polaris LMG 21857</name>
    <dbReference type="NCBI Taxonomy" id="1129793"/>
    <lineage>
        <taxon>Bacteria</taxon>
        <taxon>Pseudomonadati</taxon>
        <taxon>Pseudomonadota</taxon>
        <taxon>Gammaproteobacteria</taxon>
        <taxon>Alteromonadales</taxon>
        <taxon>Alteromonadaceae</taxon>
        <taxon>Paraglaciecola</taxon>
    </lineage>
</organism>
<keyword evidence="3" id="KW-0804">Transcription</keyword>
<gene>
    <name evidence="5" type="ORF">GPLA_0044</name>
</gene>
<dbReference type="STRING" id="1129793.GPLA_0044"/>
<dbReference type="RefSeq" id="WP_007102775.1">
    <property type="nucleotide sequence ID" value="NZ_BAER01000005.1"/>
</dbReference>
<dbReference type="Gene3D" id="1.10.260.40">
    <property type="entry name" value="lambda repressor-like DNA-binding domains"/>
    <property type="match status" value="1"/>
</dbReference>
<dbReference type="PANTHER" id="PTHR30146">
    <property type="entry name" value="LACI-RELATED TRANSCRIPTIONAL REPRESSOR"/>
    <property type="match status" value="1"/>
</dbReference>
<comment type="caution">
    <text evidence="5">The sequence shown here is derived from an EMBL/GenBank/DDBJ whole genome shotgun (WGS) entry which is preliminary data.</text>
</comment>
<dbReference type="Proteomes" id="UP000006322">
    <property type="component" value="Unassembled WGS sequence"/>
</dbReference>
<protein>
    <submittedName>
        <fullName evidence="5">Transcriptional regulator, LacI family</fullName>
    </submittedName>
</protein>
<dbReference type="InterPro" id="IPR028082">
    <property type="entry name" value="Peripla_BP_I"/>
</dbReference>
<feature type="domain" description="HTH lacI-type" evidence="4">
    <location>
        <begin position="4"/>
        <end position="59"/>
    </location>
</feature>
<evidence type="ECO:0000313" key="6">
    <source>
        <dbReference type="Proteomes" id="UP000006322"/>
    </source>
</evidence>
<dbReference type="EMBL" id="BAER01000005">
    <property type="protein sequence ID" value="GAC30965.1"/>
    <property type="molecule type" value="Genomic_DNA"/>
</dbReference>
<dbReference type="GO" id="GO:0000976">
    <property type="term" value="F:transcription cis-regulatory region binding"/>
    <property type="evidence" value="ECO:0007669"/>
    <property type="project" value="TreeGrafter"/>
</dbReference>
<evidence type="ECO:0000256" key="1">
    <source>
        <dbReference type="ARBA" id="ARBA00023015"/>
    </source>
</evidence>
<keyword evidence="1" id="KW-0805">Transcription regulation</keyword>
<dbReference type="OrthoDB" id="9798934at2"/>
<dbReference type="GO" id="GO:0003700">
    <property type="term" value="F:DNA-binding transcription factor activity"/>
    <property type="evidence" value="ECO:0007669"/>
    <property type="project" value="TreeGrafter"/>
</dbReference>
<dbReference type="InterPro" id="IPR010982">
    <property type="entry name" value="Lambda_DNA-bd_dom_sf"/>
</dbReference>
<keyword evidence="6" id="KW-1185">Reference proteome</keyword>
<dbReference type="PROSITE" id="PS00356">
    <property type="entry name" value="HTH_LACI_1"/>
    <property type="match status" value="1"/>
</dbReference>
<dbReference type="PROSITE" id="PS50932">
    <property type="entry name" value="HTH_LACI_2"/>
    <property type="match status" value="1"/>
</dbReference>
<evidence type="ECO:0000313" key="5">
    <source>
        <dbReference type="EMBL" id="GAC30965.1"/>
    </source>
</evidence>
<dbReference type="SMART" id="SM00354">
    <property type="entry name" value="HTH_LACI"/>
    <property type="match status" value="1"/>
</dbReference>